<dbReference type="HOGENOM" id="CLU_2274574_0_0_9"/>
<keyword evidence="2" id="KW-1185">Reference proteome</keyword>
<comment type="caution">
    <text evidence="1">The sequence shown here is derived from an EMBL/GenBank/DDBJ whole genome shotgun (WGS) entry which is preliminary data.</text>
</comment>
<accession>A0A090Z7L4</accession>
<proteinExistence type="predicted"/>
<gene>
    <name evidence="1" type="ORF">DJ90_5670</name>
</gene>
<dbReference type="GeneID" id="77009455"/>
<dbReference type="RefSeq" id="WP_036625984.1">
    <property type="nucleotide sequence ID" value="NZ_JAKOBR010000029.1"/>
</dbReference>
<reference evidence="1 2" key="1">
    <citation type="submission" date="2014-04" db="EMBL/GenBank/DDBJ databases">
        <authorList>
            <person name="Bishop-Lilly K.A."/>
            <person name="Broomall S.M."/>
            <person name="Chain P.S."/>
            <person name="Chertkov O."/>
            <person name="Coyne S.R."/>
            <person name="Daligault H.E."/>
            <person name="Davenport K.W."/>
            <person name="Erkkila T."/>
            <person name="Frey K.G."/>
            <person name="Gibbons H.S."/>
            <person name="Gu W."/>
            <person name="Jaissle J."/>
            <person name="Johnson S.L."/>
            <person name="Koroleva G.I."/>
            <person name="Ladner J.T."/>
            <person name="Lo C.-C."/>
            <person name="Minogue T.D."/>
            <person name="Munk C."/>
            <person name="Palacios G.F."/>
            <person name="Redden C.L."/>
            <person name="Rosenzweig C.N."/>
            <person name="Scholz M.B."/>
            <person name="Teshima H."/>
            <person name="Xu Y."/>
        </authorList>
    </citation>
    <scope>NUCLEOTIDE SEQUENCE [LARGE SCALE GENOMIC DNA]</scope>
    <source>
        <strain evidence="1 2">8244</strain>
    </source>
</reference>
<evidence type="ECO:0000313" key="2">
    <source>
        <dbReference type="Proteomes" id="UP000029278"/>
    </source>
</evidence>
<evidence type="ECO:0000313" key="1">
    <source>
        <dbReference type="EMBL" id="KFN07264.1"/>
    </source>
</evidence>
<organism evidence="1 2">
    <name type="scientific">Paenibacillus macerans</name>
    <name type="common">Bacillus macerans</name>
    <dbReference type="NCBI Taxonomy" id="44252"/>
    <lineage>
        <taxon>Bacteria</taxon>
        <taxon>Bacillati</taxon>
        <taxon>Bacillota</taxon>
        <taxon>Bacilli</taxon>
        <taxon>Bacillales</taxon>
        <taxon>Paenibacillaceae</taxon>
        <taxon>Paenibacillus</taxon>
    </lineage>
</organism>
<dbReference type="OrthoDB" id="2883326at2"/>
<dbReference type="Proteomes" id="UP000029278">
    <property type="component" value="Unassembled WGS sequence"/>
</dbReference>
<dbReference type="PATRIC" id="fig|44252.3.peg.3904"/>
<dbReference type="EMBL" id="JMQA01000035">
    <property type="protein sequence ID" value="KFN07264.1"/>
    <property type="molecule type" value="Genomic_DNA"/>
</dbReference>
<dbReference type="STRING" id="44252.DJ90_5670"/>
<dbReference type="AlphaFoldDB" id="A0A090Z7L4"/>
<name>A0A090Z7L4_PAEMA</name>
<protein>
    <submittedName>
        <fullName evidence="1">Uncharacterized protein</fullName>
    </submittedName>
</protein>
<sequence length="102" mass="11570">MKYHLMQPVMIISDTLNYGLPVGSLAYVVMIEPRGFFGTPYFIRVPSEQKEYWSPECDLEPAADWIAKESDNVIRDALIDFALVTGNKALFEAQARQGAKRE</sequence>